<accession>A0ABW9RV92</accession>
<evidence type="ECO:0000256" key="1">
    <source>
        <dbReference type="ARBA" id="ARBA00006217"/>
    </source>
</evidence>
<comment type="caution">
    <text evidence="2">The sequence shown here is derived from an EMBL/GenBank/DDBJ whole genome shotgun (WGS) entry which is preliminary data.</text>
</comment>
<name>A0ABW9RV92_9BACT</name>
<evidence type="ECO:0008006" key="4">
    <source>
        <dbReference type="Google" id="ProtNLM"/>
    </source>
</evidence>
<dbReference type="EMBL" id="SMLW01000635">
    <property type="protein sequence ID" value="MTI27612.1"/>
    <property type="molecule type" value="Genomic_DNA"/>
</dbReference>
<dbReference type="Gene3D" id="3.40.1050.10">
    <property type="entry name" value="Carbonic anhydrase"/>
    <property type="match status" value="1"/>
</dbReference>
<reference evidence="2 3" key="1">
    <citation type="submission" date="2019-02" db="EMBL/GenBank/DDBJ databases">
        <authorList>
            <person name="Goldberg S.R."/>
            <person name="Haltli B.A."/>
            <person name="Correa H."/>
            <person name="Russell K.G."/>
        </authorList>
    </citation>
    <scope>NUCLEOTIDE SEQUENCE [LARGE SCALE GENOMIC DNA]</scope>
    <source>
        <strain evidence="2 3">JCM 16186</strain>
    </source>
</reference>
<dbReference type="InterPro" id="IPR001765">
    <property type="entry name" value="Carbonic_anhydrase"/>
</dbReference>
<dbReference type="Proteomes" id="UP000798808">
    <property type="component" value="Unassembled WGS sequence"/>
</dbReference>
<proteinExistence type="inferred from homology"/>
<dbReference type="Pfam" id="PF00484">
    <property type="entry name" value="Pro_CA"/>
    <property type="match status" value="1"/>
</dbReference>
<dbReference type="InterPro" id="IPR036874">
    <property type="entry name" value="Carbonic_anhydrase_sf"/>
</dbReference>
<protein>
    <recommendedName>
        <fullName evidence="4">Carbonic anhydrase</fullName>
    </recommendedName>
</protein>
<evidence type="ECO:0000313" key="3">
    <source>
        <dbReference type="Proteomes" id="UP000798808"/>
    </source>
</evidence>
<organism evidence="2 3">
    <name type="scientific">Fulvivirga kasyanovii</name>
    <dbReference type="NCBI Taxonomy" id="396812"/>
    <lineage>
        <taxon>Bacteria</taxon>
        <taxon>Pseudomonadati</taxon>
        <taxon>Bacteroidota</taxon>
        <taxon>Cytophagia</taxon>
        <taxon>Cytophagales</taxon>
        <taxon>Fulvivirgaceae</taxon>
        <taxon>Fulvivirga</taxon>
    </lineage>
</organism>
<dbReference type="RefSeq" id="WP_155174609.1">
    <property type="nucleotide sequence ID" value="NZ_BAAAFL010000068.1"/>
</dbReference>
<evidence type="ECO:0000313" key="2">
    <source>
        <dbReference type="EMBL" id="MTI27612.1"/>
    </source>
</evidence>
<gene>
    <name evidence="2" type="ORF">E1163_21825</name>
</gene>
<comment type="similarity">
    <text evidence="1">Belongs to the beta-class carbonic anhydrase family.</text>
</comment>
<sequence>MNNLKSYCDRLTEKTIMIFCSDCYSVSEVIGNDNLIIHNLFGGIVAGKNEQDMSYLRHCIEKEFVSQIVFVGHLNCQVLKHLIDDASDIKLWEEARSYIEDLAGEVVGLNFGLHDGGWYLMHRHVALQVKKLSGIPYIREKIERDKLIVTGIVIDDREPNLLEETDLDLFENLNFKLN</sequence>
<dbReference type="SUPFAM" id="SSF53056">
    <property type="entry name" value="beta-carbonic anhydrase, cab"/>
    <property type="match status" value="1"/>
</dbReference>
<keyword evidence="3" id="KW-1185">Reference proteome</keyword>